<comment type="caution">
    <text evidence="2">The sequence shown here is derived from an EMBL/GenBank/DDBJ whole genome shotgun (WGS) entry which is preliminary data.</text>
</comment>
<dbReference type="AlphaFoldDB" id="A0A9W7C0A6"/>
<protein>
    <submittedName>
        <fullName evidence="2">Uncharacterized protein</fullName>
    </submittedName>
</protein>
<proteinExistence type="predicted"/>
<dbReference type="EMBL" id="BRXY01000572">
    <property type="protein sequence ID" value="GMI00857.1"/>
    <property type="molecule type" value="Genomic_DNA"/>
</dbReference>
<feature type="region of interest" description="Disordered" evidence="1">
    <location>
        <begin position="1"/>
        <end position="29"/>
    </location>
</feature>
<evidence type="ECO:0000313" key="3">
    <source>
        <dbReference type="Proteomes" id="UP001165085"/>
    </source>
</evidence>
<dbReference type="OrthoDB" id="37975at2759"/>
<name>A0A9W7C0A6_9STRA</name>
<evidence type="ECO:0000313" key="2">
    <source>
        <dbReference type="EMBL" id="GMI00857.1"/>
    </source>
</evidence>
<reference evidence="3" key="1">
    <citation type="journal article" date="2023" name="Commun. Biol.">
        <title>Genome analysis of Parmales, the sister group of diatoms, reveals the evolutionary specialization of diatoms from phago-mixotrophs to photoautotrophs.</title>
        <authorList>
            <person name="Ban H."/>
            <person name="Sato S."/>
            <person name="Yoshikawa S."/>
            <person name="Yamada K."/>
            <person name="Nakamura Y."/>
            <person name="Ichinomiya M."/>
            <person name="Sato N."/>
            <person name="Blanc-Mathieu R."/>
            <person name="Endo H."/>
            <person name="Kuwata A."/>
            <person name="Ogata H."/>
        </authorList>
    </citation>
    <scope>NUCLEOTIDE SEQUENCE [LARGE SCALE GENOMIC DNA]</scope>
    <source>
        <strain evidence="3">NIES 3701</strain>
    </source>
</reference>
<organism evidence="2 3">
    <name type="scientific">Triparma strigata</name>
    <dbReference type="NCBI Taxonomy" id="1606541"/>
    <lineage>
        <taxon>Eukaryota</taxon>
        <taxon>Sar</taxon>
        <taxon>Stramenopiles</taxon>
        <taxon>Ochrophyta</taxon>
        <taxon>Bolidophyceae</taxon>
        <taxon>Parmales</taxon>
        <taxon>Triparmaceae</taxon>
        <taxon>Triparma</taxon>
    </lineage>
</organism>
<accession>A0A9W7C0A6</accession>
<gene>
    <name evidence="2" type="ORF">TrST_g5043</name>
</gene>
<feature type="compositionally biased region" description="Low complexity" evidence="1">
    <location>
        <begin position="7"/>
        <end position="29"/>
    </location>
</feature>
<feature type="compositionally biased region" description="Low complexity" evidence="1">
    <location>
        <begin position="50"/>
        <end position="60"/>
    </location>
</feature>
<dbReference type="Proteomes" id="UP001165085">
    <property type="component" value="Unassembled WGS sequence"/>
</dbReference>
<feature type="region of interest" description="Disordered" evidence="1">
    <location>
        <begin position="41"/>
        <end position="61"/>
    </location>
</feature>
<sequence length="201" mass="21701">MASNMASDSTKADSTNSTNSTNTTTHQTSFDSLSSSIISSLNASHPQGCSPSPSSPSFFPRLMHGPTRWRSGFIHVDSLEPLSQTEGTFSANLYLKQPDDVHSYNGSLSPGTLQIWPLKYTRTQFYLNAHTLSKLTTTTSAGQMDLRQKLGSPVTVNVEPGDLCLICVQRPHAVAGFKGGSRVSLQGFVEYKRGEGLVVES</sequence>
<keyword evidence="3" id="KW-1185">Reference proteome</keyword>
<evidence type="ECO:0000256" key="1">
    <source>
        <dbReference type="SAM" id="MobiDB-lite"/>
    </source>
</evidence>